<reference evidence="1 3" key="1">
    <citation type="journal article" date="2011" name="Nature">
        <title>The Medicago genome provides insight into the evolution of rhizobial symbioses.</title>
        <authorList>
            <person name="Young N.D."/>
            <person name="Debelle F."/>
            <person name="Oldroyd G.E."/>
            <person name="Geurts R."/>
            <person name="Cannon S.B."/>
            <person name="Udvardi M.K."/>
            <person name="Benedito V.A."/>
            <person name="Mayer K.F."/>
            <person name="Gouzy J."/>
            <person name="Schoof H."/>
            <person name="Van de Peer Y."/>
            <person name="Proost S."/>
            <person name="Cook D.R."/>
            <person name="Meyers B.C."/>
            <person name="Spannagl M."/>
            <person name="Cheung F."/>
            <person name="De Mita S."/>
            <person name="Krishnakumar V."/>
            <person name="Gundlach H."/>
            <person name="Zhou S."/>
            <person name="Mudge J."/>
            <person name="Bharti A.K."/>
            <person name="Murray J.D."/>
            <person name="Naoumkina M.A."/>
            <person name="Rosen B."/>
            <person name="Silverstein K.A."/>
            <person name="Tang H."/>
            <person name="Rombauts S."/>
            <person name="Zhao P.X."/>
            <person name="Zhou P."/>
            <person name="Barbe V."/>
            <person name="Bardou P."/>
            <person name="Bechner M."/>
            <person name="Bellec A."/>
            <person name="Berger A."/>
            <person name="Berges H."/>
            <person name="Bidwell S."/>
            <person name="Bisseling T."/>
            <person name="Choisne N."/>
            <person name="Couloux A."/>
            <person name="Denny R."/>
            <person name="Deshpande S."/>
            <person name="Dai X."/>
            <person name="Doyle J.J."/>
            <person name="Dudez A.M."/>
            <person name="Farmer A.D."/>
            <person name="Fouteau S."/>
            <person name="Franken C."/>
            <person name="Gibelin C."/>
            <person name="Gish J."/>
            <person name="Goldstein S."/>
            <person name="Gonzalez A.J."/>
            <person name="Green P.J."/>
            <person name="Hallab A."/>
            <person name="Hartog M."/>
            <person name="Hua A."/>
            <person name="Humphray S.J."/>
            <person name="Jeong D.H."/>
            <person name="Jing Y."/>
            <person name="Jocker A."/>
            <person name="Kenton S.M."/>
            <person name="Kim D.J."/>
            <person name="Klee K."/>
            <person name="Lai H."/>
            <person name="Lang C."/>
            <person name="Lin S."/>
            <person name="Macmil S.L."/>
            <person name="Magdelenat G."/>
            <person name="Matthews L."/>
            <person name="McCorrison J."/>
            <person name="Monaghan E.L."/>
            <person name="Mun J.H."/>
            <person name="Najar F.Z."/>
            <person name="Nicholson C."/>
            <person name="Noirot C."/>
            <person name="O'Bleness M."/>
            <person name="Paule C.R."/>
            <person name="Poulain J."/>
            <person name="Prion F."/>
            <person name="Qin B."/>
            <person name="Qu C."/>
            <person name="Retzel E.F."/>
            <person name="Riddle C."/>
            <person name="Sallet E."/>
            <person name="Samain S."/>
            <person name="Samson N."/>
            <person name="Sanders I."/>
            <person name="Saurat O."/>
            <person name="Scarpelli C."/>
            <person name="Schiex T."/>
            <person name="Segurens B."/>
            <person name="Severin A.J."/>
            <person name="Sherrier D.J."/>
            <person name="Shi R."/>
            <person name="Sims S."/>
            <person name="Singer S.R."/>
            <person name="Sinharoy S."/>
            <person name="Sterck L."/>
            <person name="Viollet A."/>
            <person name="Wang B.B."/>
            <person name="Wang K."/>
            <person name="Wang M."/>
            <person name="Wang X."/>
            <person name="Warfsmann J."/>
            <person name="Weissenbach J."/>
            <person name="White D.D."/>
            <person name="White J.D."/>
            <person name="Wiley G.B."/>
            <person name="Wincker P."/>
            <person name="Xing Y."/>
            <person name="Yang L."/>
            <person name="Yao Z."/>
            <person name="Ying F."/>
            <person name="Zhai J."/>
            <person name="Zhou L."/>
            <person name="Zuber A."/>
            <person name="Denarie J."/>
            <person name="Dixon R.A."/>
            <person name="May G.D."/>
            <person name="Schwartz D.C."/>
            <person name="Rogers J."/>
            <person name="Quetier F."/>
            <person name="Town C.D."/>
            <person name="Roe B.A."/>
        </authorList>
    </citation>
    <scope>NUCLEOTIDE SEQUENCE [LARGE SCALE GENOMIC DNA]</scope>
    <source>
        <strain evidence="1">A17</strain>
        <strain evidence="2 3">cv. Jemalong A17</strain>
    </source>
</reference>
<evidence type="ECO:0000313" key="3">
    <source>
        <dbReference type="Proteomes" id="UP000002051"/>
    </source>
</evidence>
<dbReference type="EMBL" id="CM001219">
    <property type="protein sequence ID" value="KEH33330.1"/>
    <property type="molecule type" value="Genomic_DNA"/>
</dbReference>
<name>A0A072V573_MEDTR</name>
<sequence>MKLPIRCLKLKFGQMAKQLADQSQGGFSGNTKENPKNETCKAIGLRSKKVLPPFVPPTPKNVDEIVVEDVEDGVVEKNYGEVNIPFTEALNKMPLYAKFMKELLSGKKRPKDDENISLLENCSAILQKKLPPKMKDQVDTCPTEP</sequence>
<evidence type="ECO:0008006" key="4">
    <source>
        <dbReference type="Google" id="ProtNLM"/>
    </source>
</evidence>
<dbReference type="EnsemblPlants" id="KEH33330">
    <property type="protein sequence ID" value="KEH33330"/>
    <property type="gene ID" value="MTR_3g435760"/>
</dbReference>
<reference evidence="1 3" key="2">
    <citation type="journal article" date="2014" name="BMC Genomics">
        <title>An improved genome release (version Mt4.0) for the model legume Medicago truncatula.</title>
        <authorList>
            <person name="Tang H."/>
            <person name="Krishnakumar V."/>
            <person name="Bidwell S."/>
            <person name="Rosen B."/>
            <person name="Chan A."/>
            <person name="Zhou S."/>
            <person name="Gentzbittel L."/>
            <person name="Childs K.L."/>
            <person name="Yandell M."/>
            <person name="Gundlach H."/>
            <person name="Mayer K.F."/>
            <person name="Schwartz D.C."/>
            <person name="Town C.D."/>
        </authorList>
    </citation>
    <scope>GENOME REANNOTATION</scope>
    <source>
        <strain evidence="1">A17</strain>
        <strain evidence="2 3">cv. Jemalong A17</strain>
    </source>
</reference>
<evidence type="ECO:0000313" key="2">
    <source>
        <dbReference type="EnsemblPlants" id="KEH33330"/>
    </source>
</evidence>
<protein>
    <recommendedName>
        <fullName evidence="4">Reverse transcriptase domain-containing protein</fullName>
    </recommendedName>
</protein>
<dbReference type="HOGENOM" id="CLU_1789772_0_0_1"/>
<dbReference type="AlphaFoldDB" id="A0A072V573"/>
<dbReference type="Proteomes" id="UP000002051">
    <property type="component" value="Chromosome 3"/>
</dbReference>
<gene>
    <name evidence="1" type="ordered locus">MTR_3g435760</name>
</gene>
<reference evidence="2" key="3">
    <citation type="submission" date="2015-04" db="UniProtKB">
        <authorList>
            <consortium name="EnsemblPlants"/>
        </authorList>
    </citation>
    <scope>IDENTIFICATION</scope>
    <source>
        <strain evidence="2">cv. Jemalong A17</strain>
    </source>
</reference>
<organism evidence="1 3">
    <name type="scientific">Medicago truncatula</name>
    <name type="common">Barrel medic</name>
    <name type="synonym">Medicago tribuloides</name>
    <dbReference type="NCBI Taxonomy" id="3880"/>
    <lineage>
        <taxon>Eukaryota</taxon>
        <taxon>Viridiplantae</taxon>
        <taxon>Streptophyta</taxon>
        <taxon>Embryophyta</taxon>
        <taxon>Tracheophyta</taxon>
        <taxon>Spermatophyta</taxon>
        <taxon>Magnoliopsida</taxon>
        <taxon>eudicotyledons</taxon>
        <taxon>Gunneridae</taxon>
        <taxon>Pentapetalae</taxon>
        <taxon>rosids</taxon>
        <taxon>fabids</taxon>
        <taxon>Fabales</taxon>
        <taxon>Fabaceae</taxon>
        <taxon>Papilionoideae</taxon>
        <taxon>50 kb inversion clade</taxon>
        <taxon>NPAAA clade</taxon>
        <taxon>Hologalegina</taxon>
        <taxon>IRL clade</taxon>
        <taxon>Trifolieae</taxon>
        <taxon>Medicago</taxon>
    </lineage>
</organism>
<evidence type="ECO:0000313" key="1">
    <source>
        <dbReference type="EMBL" id="KEH33330.1"/>
    </source>
</evidence>
<keyword evidence="3" id="KW-1185">Reference proteome</keyword>
<proteinExistence type="predicted"/>
<accession>A0A072V573</accession>